<dbReference type="InterPro" id="IPR011006">
    <property type="entry name" value="CheY-like_superfamily"/>
</dbReference>
<dbReference type="PANTHER" id="PTHR45339:SF3">
    <property type="entry name" value="HISTIDINE KINASE"/>
    <property type="match status" value="1"/>
</dbReference>
<dbReference type="InterPro" id="IPR001789">
    <property type="entry name" value="Sig_transdc_resp-reg_receiver"/>
</dbReference>
<keyword evidence="5" id="KW-1185">Reference proteome</keyword>
<evidence type="ECO:0000313" key="4">
    <source>
        <dbReference type="EMBL" id="TCO81992.1"/>
    </source>
</evidence>
<gene>
    <name evidence="4" type="ORF">EV699_10687</name>
</gene>
<dbReference type="GO" id="GO:0000160">
    <property type="term" value="P:phosphorelay signal transduction system"/>
    <property type="evidence" value="ECO:0007669"/>
    <property type="project" value="InterPro"/>
</dbReference>
<dbReference type="Gene3D" id="3.40.50.2300">
    <property type="match status" value="1"/>
</dbReference>
<feature type="domain" description="Response regulatory" evidence="3">
    <location>
        <begin position="4"/>
        <end position="120"/>
    </location>
</feature>
<sequence>MPARILIVDDNRESLYLMRYLLEASGYTTLGAADGQQALALVRREHPDLVLCDIHMPVVDGFAFARQVCADAALAHIPLIAVTASAMVGDRTQVLAAGFRAYFSKPIEPESFVVALEQWLPAAARAAR</sequence>
<dbReference type="Proteomes" id="UP000295765">
    <property type="component" value="Unassembled WGS sequence"/>
</dbReference>
<accession>A0A4R2LCB5</accession>
<name>A0A4R2LCB5_9GAMM</name>
<dbReference type="PROSITE" id="PS50110">
    <property type="entry name" value="RESPONSE_REGULATORY"/>
    <property type="match status" value="1"/>
</dbReference>
<dbReference type="EMBL" id="SLWY01000006">
    <property type="protein sequence ID" value="TCO81992.1"/>
    <property type="molecule type" value="Genomic_DNA"/>
</dbReference>
<reference evidence="4 5" key="1">
    <citation type="submission" date="2019-03" db="EMBL/GenBank/DDBJ databases">
        <title>Genomic Encyclopedia of Type Strains, Phase IV (KMG-IV): sequencing the most valuable type-strain genomes for metagenomic binning, comparative biology and taxonomic classification.</title>
        <authorList>
            <person name="Goeker M."/>
        </authorList>
    </citation>
    <scope>NUCLEOTIDE SEQUENCE [LARGE SCALE GENOMIC DNA]</scope>
    <source>
        <strain evidence="4 5">DSM 25287</strain>
    </source>
</reference>
<evidence type="ECO:0000259" key="3">
    <source>
        <dbReference type="PROSITE" id="PS50110"/>
    </source>
</evidence>
<dbReference type="RefSeq" id="WP_132540169.1">
    <property type="nucleotide sequence ID" value="NZ_SLWY01000006.1"/>
</dbReference>
<protein>
    <submittedName>
        <fullName evidence="4">Two-component system cell cycle response regulator DivK</fullName>
    </submittedName>
</protein>
<dbReference type="OrthoDB" id="9800897at2"/>
<evidence type="ECO:0000256" key="2">
    <source>
        <dbReference type="PROSITE-ProRule" id="PRU00169"/>
    </source>
</evidence>
<organism evidence="4 5">
    <name type="scientific">Plasticicumulans lactativorans</name>
    <dbReference type="NCBI Taxonomy" id="1133106"/>
    <lineage>
        <taxon>Bacteria</taxon>
        <taxon>Pseudomonadati</taxon>
        <taxon>Pseudomonadota</taxon>
        <taxon>Gammaproteobacteria</taxon>
        <taxon>Candidatus Competibacteraceae</taxon>
        <taxon>Plasticicumulans</taxon>
    </lineage>
</organism>
<dbReference type="PANTHER" id="PTHR45339">
    <property type="entry name" value="HYBRID SIGNAL TRANSDUCTION HISTIDINE KINASE J"/>
    <property type="match status" value="1"/>
</dbReference>
<comment type="caution">
    <text evidence="4">The sequence shown here is derived from an EMBL/GenBank/DDBJ whole genome shotgun (WGS) entry which is preliminary data.</text>
</comment>
<keyword evidence="1 2" id="KW-0597">Phosphoprotein</keyword>
<proteinExistence type="predicted"/>
<evidence type="ECO:0000313" key="5">
    <source>
        <dbReference type="Proteomes" id="UP000295765"/>
    </source>
</evidence>
<dbReference type="AlphaFoldDB" id="A0A4R2LCB5"/>
<feature type="modified residue" description="4-aspartylphosphate" evidence="2">
    <location>
        <position position="53"/>
    </location>
</feature>
<evidence type="ECO:0000256" key="1">
    <source>
        <dbReference type="ARBA" id="ARBA00022553"/>
    </source>
</evidence>
<dbReference type="SUPFAM" id="SSF52172">
    <property type="entry name" value="CheY-like"/>
    <property type="match status" value="1"/>
</dbReference>
<dbReference type="SMART" id="SM00448">
    <property type="entry name" value="REC"/>
    <property type="match status" value="1"/>
</dbReference>
<dbReference type="Pfam" id="PF00072">
    <property type="entry name" value="Response_reg"/>
    <property type="match status" value="1"/>
</dbReference>